<dbReference type="GO" id="GO:0000379">
    <property type="term" value="P:tRNA-type intron splice site recognition and cleavage"/>
    <property type="evidence" value="ECO:0007669"/>
    <property type="project" value="TreeGrafter"/>
</dbReference>
<comment type="similarity">
    <text evidence="1">Belongs to the tRNA-intron endonuclease family.</text>
</comment>
<dbReference type="AlphaFoldDB" id="A0A2P6PS62"/>
<organism evidence="8 9">
    <name type="scientific">Rosa chinensis</name>
    <name type="common">China rose</name>
    <dbReference type="NCBI Taxonomy" id="74649"/>
    <lineage>
        <taxon>Eukaryota</taxon>
        <taxon>Viridiplantae</taxon>
        <taxon>Streptophyta</taxon>
        <taxon>Embryophyta</taxon>
        <taxon>Tracheophyta</taxon>
        <taxon>Spermatophyta</taxon>
        <taxon>Magnoliopsida</taxon>
        <taxon>eudicotyledons</taxon>
        <taxon>Gunneridae</taxon>
        <taxon>Pentapetalae</taxon>
        <taxon>rosids</taxon>
        <taxon>fabids</taxon>
        <taxon>Rosales</taxon>
        <taxon>Rosaceae</taxon>
        <taxon>Rosoideae</taxon>
        <taxon>Rosoideae incertae sedis</taxon>
        <taxon>Rosa</taxon>
    </lineage>
</organism>
<dbReference type="PANTHER" id="PTHR21227">
    <property type="entry name" value="TRNA-SPLICING ENDONUCLEASE SUBUNIT SEN2"/>
    <property type="match status" value="1"/>
</dbReference>
<evidence type="ECO:0000259" key="5">
    <source>
        <dbReference type="Pfam" id="PF01974"/>
    </source>
</evidence>
<evidence type="ECO:0000313" key="9">
    <source>
        <dbReference type="Proteomes" id="UP000238479"/>
    </source>
</evidence>
<evidence type="ECO:0000256" key="1">
    <source>
        <dbReference type="ARBA" id="ARBA00008078"/>
    </source>
</evidence>
<dbReference type="InterPro" id="IPR006677">
    <property type="entry name" value="tRNA_intron_Endonuc_cat-like"/>
</dbReference>
<evidence type="ECO:0000256" key="4">
    <source>
        <dbReference type="SAM" id="MobiDB-lite"/>
    </source>
</evidence>
<feature type="region of interest" description="Disordered" evidence="4">
    <location>
        <begin position="254"/>
        <end position="278"/>
    </location>
</feature>
<evidence type="ECO:0000259" key="7">
    <source>
        <dbReference type="Pfam" id="PF12928"/>
    </source>
</evidence>
<protein>
    <recommendedName>
        <fullName evidence="2">tRNA-intron lyase</fullName>
        <ecNumber evidence="2">4.6.1.16</ecNumber>
    </recommendedName>
</protein>
<dbReference type="Gene3D" id="3.40.1350.10">
    <property type="match status" value="1"/>
</dbReference>
<dbReference type="PANTHER" id="PTHR21227:SF0">
    <property type="entry name" value="TRNA-SPLICING ENDONUCLEASE SUBUNIT SEN2"/>
    <property type="match status" value="1"/>
</dbReference>
<dbReference type="STRING" id="74649.A0A2P6PS62"/>
<feature type="compositionally biased region" description="Polar residues" evidence="4">
    <location>
        <begin position="269"/>
        <end position="278"/>
    </location>
</feature>
<dbReference type="InterPro" id="IPR006678">
    <property type="entry name" value="tRNA_intron_Endonuc_N"/>
</dbReference>
<dbReference type="Proteomes" id="UP000238479">
    <property type="component" value="Chromosome 6"/>
</dbReference>
<proteinExistence type="inferred from homology"/>
<dbReference type="InterPro" id="IPR024336">
    <property type="entry name" value="tRNA_splic_suSen54_N"/>
</dbReference>
<feature type="domain" description="tRNA intron endonuclease catalytic" evidence="5">
    <location>
        <begin position="70"/>
        <end position="153"/>
    </location>
</feature>
<accession>A0A2P6PS62</accession>
<dbReference type="InterPro" id="IPR036167">
    <property type="entry name" value="tRNA_intron_Endo_cat-like_sf"/>
</dbReference>
<comment type="catalytic activity">
    <reaction evidence="3">
        <text>pretRNA = a 3'-half-tRNA molecule with a 5'-OH end + a 5'-half-tRNA molecule with a 2',3'-cyclic phosphate end + an intron with a 2',3'-cyclic phosphate and a 5'-hydroxyl terminus.</text>
        <dbReference type="EC" id="4.6.1.16"/>
    </reaction>
</comment>
<dbReference type="GO" id="GO:0005737">
    <property type="term" value="C:cytoplasm"/>
    <property type="evidence" value="ECO:0007669"/>
    <property type="project" value="TreeGrafter"/>
</dbReference>
<dbReference type="Pfam" id="PF12928">
    <property type="entry name" value="tRNA_int_end_N2"/>
    <property type="match status" value="1"/>
</dbReference>
<dbReference type="Gramene" id="PRQ24778">
    <property type="protein sequence ID" value="PRQ24778"/>
    <property type="gene ID" value="RchiOBHm_Chr6g0276201"/>
</dbReference>
<dbReference type="EMBL" id="PDCK01000044">
    <property type="protein sequence ID" value="PRQ24778.1"/>
    <property type="molecule type" value="Genomic_DNA"/>
</dbReference>
<keyword evidence="9" id="KW-1185">Reference proteome</keyword>
<evidence type="ECO:0000256" key="3">
    <source>
        <dbReference type="ARBA" id="ARBA00034031"/>
    </source>
</evidence>
<reference evidence="8 9" key="1">
    <citation type="journal article" date="2018" name="Nat. Genet.">
        <title>The Rosa genome provides new insights in the design of modern roses.</title>
        <authorList>
            <person name="Bendahmane M."/>
        </authorList>
    </citation>
    <scope>NUCLEOTIDE SEQUENCE [LARGE SCALE GENOMIC DNA]</scope>
    <source>
        <strain evidence="9">cv. Old Blush</strain>
    </source>
</reference>
<evidence type="ECO:0000259" key="6">
    <source>
        <dbReference type="Pfam" id="PF02778"/>
    </source>
</evidence>
<gene>
    <name evidence="8" type="ORF">RchiOBHm_Chr6g0276201</name>
</gene>
<dbReference type="GO" id="GO:0003676">
    <property type="term" value="F:nucleic acid binding"/>
    <property type="evidence" value="ECO:0007669"/>
    <property type="project" value="InterPro"/>
</dbReference>
<comment type="caution">
    <text evidence="8">The sequence shown here is derived from an EMBL/GenBank/DDBJ whole genome shotgun (WGS) entry which is preliminary data.</text>
</comment>
<feature type="compositionally biased region" description="Acidic residues" evidence="4">
    <location>
        <begin position="254"/>
        <end position="263"/>
    </location>
</feature>
<name>A0A2P6PS62_ROSCH</name>
<evidence type="ECO:0000256" key="2">
    <source>
        <dbReference type="ARBA" id="ARBA00012573"/>
    </source>
</evidence>
<dbReference type="Pfam" id="PF02778">
    <property type="entry name" value="tRNA_int_endo_N"/>
    <property type="match status" value="1"/>
</dbReference>
<dbReference type="GO" id="GO:0000213">
    <property type="term" value="F:tRNA-intron lyase activity"/>
    <property type="evidence" value="ECO:0007669"/>
    <property type="project" value="UniProtKB-EC"/>
</dbReference>
<dbReference type="Pfam" id="PF01974">
    <property type="entry name" value="tRNA_int_endo"/>
    <property type="match status" value="1"/>
</dbReference>
<dbReference type="InterPro" id="IPR011856">
    <property type="entry name" value="tRNA_endonuc-like_dom_sf"/>
</dbReference>
<evidence type="ECO:0000313" key="8">
    <source>
        <dbReference type="EMBL" id="PRQ24778.1"/>
    </source>
</evidence>
<dbReference type="CDD" id="cd22363">
    <property type="entry name" value="tRNA-intron_lyase_C"/>
    <property type="match status" value="1"/>
</dbReference>
<dbReference type="SUPFAM" id="SSF53032">
    <property type="entry name" value="tRNA-intron endonuclease catalytic domain-like"/>
    <property type="match status" value="1"/>
</dbReference>
<dbReference type="EC" id="4.6.1.16" evidence="2"/>
<sequence length="418" mass="48342">MKAEEANLLESACFGVRVMENKHWFQLSMEEAFYVCHSLKCLEIVEDKCSKNDNQLWKCMESRRASFPYLYKAYSHLRMKNWVVRSGVKYGVDFVAYRHHPALVHSEYAVIVLSEEHSDGNKQLTEWLDIHCTTRLCGGVAKTLLVLYISRNGHSVDSPSSVERFTVEERTITRWKPEQCRVDDRLVQSEKGTESEQLAADIFSRCSHSTDDSEQKLNHDELSLNTMAEDGSNEEVAEKLTIMHEECLDEEYTNDHDEEEEEENHYASRATSKMQPRRSSVSKAHWDDEMGMAVVFPKGRIWRTMGISRNGKLYISIEEVLYLVEIGALLLLNGSDTSISLEDIYIQRFQMERISSCWRNLELISNSDTLVTLLRDMVFPGLRRVSRLTVNLFLLKFVLNLKRLGLSMACSMGYRLMK</sequence>
<feature type="domain" description="tRNA intron endonuclease N-terminal" evidence="6">
    <location>
        <begin position="3"/>
        <end position="57"/>
    </location>
</feature>
<feature type="domain" description="tRNA-splicing endonuclease subunit Sen54 N-terminal" evidence="7">
    <location>
        <begin position="277"/>
        <end position="331"/>
    </location>
</feature>
<dbReference type="GO" id="GO:0000214">
    <property type="term" value="C:tRNA-intron endonuclease complex"/>
    <property type="evidence" value="ECO:0007669"/>
    <property type="project" value="TreeGrafter"/>
</dbReference>
<dbReference type="InterPro" id="IPR006676">
    <property type="entry name" value="tRNA_splic"/>
</dbReference>
<keyword evidence="8" id="KW-0456">Lyase</keyword>